<accession>A0A5D3BZY9</accession>
<dbReference type="Gene3D" id="3.30.56.30">
    <property type="entry name" value="Signal recognition particle, SRP19-like subunit"/>
    <property type="match status" value="1"/>
</dbReference>
<evidence type="ECO:0000256" key="4">
    <source>
        <dbReference type="ARBA" id="ARBA00023274"/>
    </source>
</evidence>
<dbReference type="Proteomes" id="UP000321393">
    <property type="component" value="Unassembled WGS sequence"/>
</dbReference>
<dbReference type="GO" id="GO:0006617">
    <property type="term" value="P:SRP-dependent cotranslational protein targeting to membrane, signal sequence recognition"/>
    <property type="evidence" value="ECO:0007669"/>
    <property type="project" value="TreeGrafter"/>
</dbReference>
<evidence type="ECO:0000313" key="5">
    <source>
        <dbReference type="EMBL" id="KAA0052162.1"/>
    </source>
</evidence>
<dbReference type="SUPFAM" id="SSF69695">
    <property type="entry name" value="SRP19"/>
    <property type="match status" value="1"/>
</dbReference>
<reference evidence="7 8" key="1">
    <citation type="submission" date="2019-08" db="EMBL/GenBank/DDBJ databases">
        <title>Draft genome sequences of two oriental melons (Cucumis melo L. var makuwa).</title>
        <authorList>
            <person name="Kwon S.-Y."/>
        </authorList>
    </citation>
    <scope>NUCLEOTIDE SEQUENCE [LARGE SCALE GENOMIC DNA]</scope>
    <source>
        <strain evidence="8">cv. Chang Bougi</strain>
        <strain evidence="7">cv. SW 3</strain>
        <tissue evidence="6">Leaf</tissue>
    </source>
</reference>
<dbReference type="STRING" id="1194695.A0A5D3BZY9"/>
<dbReference type="OrthoDB" id="2190947at2759"/>
<dbReference type="GO" id="GO:0008312">
    <property type="term" value="F:7S RNA binding"/>
    <property type="evidence" value="ECO:0007669"/>
    <property type="project" value="InterPro"/>
</dbReference>
<evidence type="ECO:0000256" key="2">
    <source>
        <dbReference type="ARBA" id="ARBA00022490"/>
    </source>
</evidence>
<sequence length="69" mass="7600">MDGEIPNIKRWVVLYPIYINSKKTIAEGRRIGVSKACENPTCAEIGDCCSHLKLPFAIEVAAAACIEFM</sequence>
<evidence type="ECO:0000313" key="7">
    <source>
        <dbReference type="Proteomes" id="UP000321393"/>
    </source>
</evidence>
<dbReference type="InterPro" id="IPR036521">
    <property type="entry name" value="SRP19-like_sf"/>
</dbReference>
<evidence type="ECO:0000313" key="6">
    <source>
        <dbReference type="EMBL" id="TYK05127.1"/>
    </source>
</evidence>
<dbReference type="Proteomes" id="UP000321947">
    <property type="component" value="Unassembled WGS sequence"/>
</dbReference>
<dbReference type="EMBL" id="SSTD01013972">
    <property type="protein sequence ID" value="TYK05127.1"/>
    <property type="molecule type" value="Genomic_DNA"/>
</dbReference>
<dbReference type="EMBL" id="SSTE01010910">
    <property type="protein sequence ID" value="KAA0052162.1"/>
    <property type="molecule type" value="Genomic_DNA"/>
</dbReference>
<organism evidence="6 8">
    <name type="scientific">Cucumis melo var. makuwa</name>
    <name type="common">Oriental melon</name>
    <dbReference type="NCBI Taxonomy" id="1194695"/>
    <lineage>
        <taxon>Eukaryota</taxon>
        <taxon>Viridiplantae</taxon>
        <taxon>Streptophyta</taxon>
        <taxon>Embryophyta</taxon>
        <taxon>Tracheophyta</taxon>
        <taxon>Spermatophyta</taxon>
        <taxon>Magnoliopsida</taxon>
        <taxon>eudicotyledons</taxon>
        <taxon>Gunneridae</taxon>
        <taxon>Pentapetalae</taxon>
        <taxon>rosids</taxon>
        <taxon>fabids</taxon>
        <taxon>Cucurbitales</taxon>
        <taxon>Cucurbitaceae</taxon>
        <taxon>Benincaseae</taxon>
        <taxon>Cucumis</taxon>
    </lineage>
</organism>
<keyword evidence="4" id="KW-0687">Ribonucleoprotein</keyword>
<dbReference type="Pfam" id="PF01922">
    <property type="entry name" value="SRP19"/>
    <property type="match status" value="1"/>
</dbReference>
<dbReference type="GO" id="GO:0005786">
    <property type="term" value="C:signal recognition particle, endoplasmic reticulum targeting"/>
    <property type="evidence" value="ECO:0007669"/>
    <property type="project" value="UniProtKB-KW"/>
</dbReference>
<dbReference type="PANTHER" id="PTHR17453:SF0">
    <property type="entry name" value="SIGNAL RECOGNITION PARTICLE 19 KDA PROTEIN"/>
    <property type="match status" value="1"/>
</dbReference>
<proteinExistence type="predicted"/>
<dbReference type="AlphaFoldDB" id="A0A5D3BZY9"/>
<dbReference type="PANTHER" id="PTHR17453">
    <property type="entry name" value="SIGNAL RECOGNITION PARTICLE 19 KD PROTEIN"/>
    <property type="match status" value="1"/>
</dbReference>
<comment type="subcellular location">
    <subcellularLocation>
        <location evidence="1">Cytoplasm</location>
    </subcellularLocation>
</comment>
<evidence type="ECO:0000313" key="8">
    <source>
        <dbReference type="Proteomes" id="UP000321947"/>
    </source>
</evidence>
<gene>
    <name evidence="6" type="ORF">E5676_scaffold1769G00310</name>
    <name evidence="5" type="ORF">E6C27_scaffold1589G00320</name>
</gene>
<dbReference type="InterPro" id="IPR002778">
    <property type="entry name" value="Signal_recog_particle_SRP19"/>
</dbReference>
<keyword evidence="3" id="KW-0733">Signal recognition particle</keyword>
<name>A0A5D3BZY9_CUCMM</name>
<evidence type="ECO:0000256" key="1">
    <source>
        <dbReference type="ARBA" id="ARBA00004496"/>
    </source>
</evidence>
<comment type="caution">
    <text evidence="6">The sequence shown here is derived from an EMBL/GenBank/DDBJ whole genome shotgun (WGS) entry which is preliminary data.</text>
</comment>
<protein>
    <submittedName>
        <fullName evidence="6">Signal recognition particle 19 kDa protein</fullName>
    </submittedName>
</protein>
<evidence type="ECO:0000256" key="3">
    <source>
        <dbReference type="ARBA" id="ARBA00023135"/>
    </source>
</evidence>
<keyword evidence="2" id="KW-0963">Cytoplasm</keyword>